<reference evidence="3" key="5">
    <citation type="submission" date="2015-06" db="UniProtKB">
        <authorList>
            <consortium name="EnsemblFungi"/>
        </authorList>
    </citation>
    <scope>IDENTIFICATION</scope>
    <source>
        <strain evidence="3">ATCC 64411</strain>
    </source>
</reference>
<name>A0A0C4EF41_MAGP6</name>
<dbReference type="EnsemblFungi" id="MAPG_11377T0">
    <property type="protein sequence ID" value="MAPG_11377T0"/>
    <property type="gene ID" value="MAPG_11377"/>
</dbReference>
<reference evidence="2" key="3">
    <citation type="submission" date="2011-03" db="EMBL/GenBank/DDBJ databases">
        <title>Annotation of Magnaporthe poae ATCC 64411.</title>
        <authorList>
            <person name="Ma L.-J."/>
            <person name="Dead R."/>
            <person name="Young S.K."/>
            <person name="Zeng Q."/>
            <person name="Gargeya S."/>
            <person name="Fitzgerald M."/>
            <person name="Haas B."/>
            <person name="Abouelleil A."/>
            <person name="Alvarado L."/>
            <person name="Arachchi H.M."/>
            <person name="Berlin A."/>
            <person name="Brown A."/>
            <person name="Chapman S.B."/>
            <person name="Chen Z."/>
            <person name="Dunbar C."/>
            <person name="Freedman E."/>
            <person name="Gearin G."/>
            <person name="Gellesch M."/>
            <person name="Goldberg J."/>
            <person name="Griggs A."/>
            <person name="Gujja S."/>
            <person name="Heiman D."/>
            <person name="Howarth C."/>
            <person name="Larson L."/>
            <person name="Lui A."/>
            <person name="MacDonald P.J.P."/>
            <person name="Mehta T."/>
            <person name="Montmayeur A."/>
            <person name="Murphy C."/>
            <person name="Neiman D."/>
            <person name="Pearson M."/>
            <person name="Priest M."/>
            <person name="Roberts A."/>
            <person name="Saif S."/>
            <person name="Shea T."/>
            <person name="Shenoy N."/>
            <person name="Sisk P."/>
            <person name="Stolte C."/>
            <person name="Sykes S."/>
            <person name="Yandava C."/>
            <person name="Wortman J."/>
            <person name="Nusbaum C."/>
            <person name="Birren B."/>
        </authorList>
    </citation>
    <scope>NUCLEOTIDE SEQUENCE</scope>
    <source>
        <strain evidence="2">ATCC 64411</strain>
    </source>
</reference>
<dbReference type="EMBL" id="ADBL01002802">
    <property type="status" value="NOT_ANNOTATED_CDS"/>
    <property type="molecule type" value="Genomic_DNA"/>
</dbReference>
<reference evidence="2" key="1">
    <citation type="submission" date="2010-05" db="EMBL/GenBank/DDBJ databases">
        <title>The Genome Sequence of Magnaporthe poae strain ATCC 64411.</title>
        <authorList>
            <consortium name="The Broad Institute Genome Sequencing Platform"/>
            <consortium name="Broad Institute Genome Sequencing Center for Infectious Disease"/>
            <person name="Ma L.-J."/>
            <person name="Dead R."/>
            <person name="Young S."/>
            <person name="Zeng Q."/>
            <person name="Koehrsen M."/>
            <person name="Alvarado L."/>
            <person name="Berlin A."/>
            <person name="Chapman S.B."/>
            <person name="Chen Z."/>
            <person name="Freedman E."/>
            <person name="Gellesch M."/>
            <person name="Goldberg J."/>
            <person name="Griggs A."/>
            <person name="Gujja S."/>
            <person name="Heilman E.R."/>
            <person name="Heiman D."/>
            <person name="Hepburn T."/>
            <person name="Howarth C."/>
            <person name="Jen D."/>
            <person name="Larson L."/>
            <person name="Mehta T."/>
            <person name="Neiman D."/>
            <person name="Pearson M."/>
            <person name="Roberts A."/>
            <person name="Saif S."/>
            <person name="Shea T."/>
            <person name="Shenoy N."/>
            <person name="Sisk P."/>
            <person name="Stolte C."/>
            <person name="Sykes S."/>
            <person name="Walk T."/>
            <person name="White J."/>
            <person name="Yandava C."/>
            <person name="Haas B."/>
            <person name="Nusbaum C."/>
            <person name="Birren B."/>
        </authorList>
    </citation>
    <scope>NUCLEOTIDE SEQUENCE</scope>
    <source>
        <strain evidence="2">ATCC 64411</strain>
    </source>
</reference>
<dbReference type="AlphaFoldDB" id="A0A0C4EF41"/>
<dbReference type="Proteomes" id="UP000011715">
    <property type="component" value="Unassembled WGS sequence"/>
</dbReference>
<reference evidence="4" key="2">
    <citation type="submission" date="2010-05" db="EMBL/GenBank/DDBJ databases">
        <title>The genome sequence of Magnaporthe poae strain ATCC 64411.</title>
        <authorList>
            <person name="Ma L.-J."/>
            <person name="Dead R."/>
            <person name="Young S."/>
            <person name="Zeng Q."/>
            <person name="Koehrsen M."/>
            <person name="Alvarado L."/>
            <person name="Berlin A."/>
            <person name="Chapman S.B."/>
            <person name="Chen Z."/>
            <person name="Freedman E."/>
            <person name="Gellesch M."/>
            <person name="Goldberg J."/>
            <person name="Griggs A."/>
            <person name="Gujja S."/>
            <person name="Heilman E.R."/>
            <person name="Heiman D."/>
            <person name="Hepburn T."/>
            <person name="Howarth C."/>
            <person name="Jen D."/>
            <person name="Larson L."/>
            <person name="Mehta T."/>
            <person name="Neiman D."/>
            <person name="Pearson M."/>
            <person name="Roberts A."/>
            <person name="Saif S."/>
            <person name="Shea T."/>
            <person name="Shenoy N."/>
            <person name="Sisk P."/>
            <person name="Stolte C."/>
            <person name="Sykes S."/>
            <person name="Walk T."/>
            <person name="White J."/>
            <person name="Yandava C."/>
            <person name="Haas B."/>
            <person name="Nusbaum C."/>
            <person name="Birren B."/>
        </authorList>
    </citation>
    <scope>NUCLEOTIDE SEQUENCE [LARGE SCALE GENOMIC DNA]</scope>
    <source>
        <strain evidence="4">ATCC 64411 / 73-15</strain>
    </source>
</reference>
<proteinExistence type="predicted"/>
<feature type="compositionally biased region" description="Polar residues" evidence="1">
    <location>
        <begin position="387"/>
        <end position="398"/>
    </location>
</feature>
<feature type="region of interest" description="Disordered" evidence="1">
    <location>
        <begin position="382"/>
        <end position="406"/>
    </location>
</feature>
<dbReference type="EMBL" id="GL876980">
    <property type="protein sequence ID" value="KLU92431.1"/>
    <property type="molecule type" value="Genomic_DNA"/>
</dbReference>
<evidence type="ECO:0000313" key="3">
    <source>
        <dbReference type="EnsemblFungi" id="MAPG_11377T0"/>
    </source>
</evidence>
<accession>A0A0C4EF41</accession>
<organism evidence="3 4">
    <name type="scientific">Magnaporthiopsis poae (strain ATCC 64411 / 73-15)</name>
    <name type="common">Kentucky bluegrass fungus</name>
    <name type="synonym">Magnaporthe poae</name>
    <dbReference type="NCBI Taxonomy" id="644358"/>
    <lineage>
        <taxon>Eukaryota</taxon>
        <taxon>Fungi</taxon>
        <taxon>Dikarya</taxon>
        <taxon>Ascomycota</taxon>
        <taxon>Pezizomycotina</taxon>
        <taxon>Sordariomycetes</taxon>
        <taxon>Sordariomycetidae</taxon>
        <taxon>Magnaporthales</taxon>
        <taxon>Magnaporthaceae</taxon>
        <taxon>Magnaporthiopsis</taxon>
    </lineage>
</organism>
<evidence type="ECO:0000256" key="1">
    <source>
        <dbReference type="SAM" id="MobiDB-lite"/>
    </source>
</evidence>
<sequence length="406" mass="43851">MPWKECCTLPAWPTGTRPGKHNTDLQVPRLPTLHPNPLANTEPSRRAHWGGHCWQHPETAASQQRETVRPQIGKGRVRRMRKLKKAIMGQTGYFLWSPEPAISMFGFWMVRPARSSYLTRLWKFRSRTSECLPGGLYRQEIRSFDFQKNGSTIECASCAPDSARPASTPSTASPAPHPLAGISAAGTIAAAFSATTSPGLPPPPPLLPWCCPLCRSASLRRLHGDVAFQQASYGLIVFAIPGARARVRPGSPGALRFASSRPASDGAFLHAKPRLLLFVVAVDPVREDPGCEDEGGAVAKDAASSAMRSGRRACSGRVCRLRPATAAAGTAGHQLRQHPRCRRATACAWRRFADGVVSIEAWDTGGAMSVAVVSTRPSFRPHLSGPNAPSGSLASQETMRLWGMDN</sequence>
<reference evidence="3" key="4">
    <citation type="journal article" date="2015" name="G3 (Bethesda)">
        <title>Genome sequences of three phytopathogenic species of the Magnaporthaceae family of fungi.</title>
        <authorList>
            <person name="Okagaki L.H."/>
            <person name="Nunes C.C."/>
            <person name="Sailsbery J."/>
            <person name="Clay B."/>
            <person name="Brown D."/>
            <person name="John T."/>
            <person name="Oh Y."/>
            <person name="Young N."/>
            <person name="Fitzgerald M."/>
            <person name="Haas B.J."/>
            <person name="Zeng Q."/>
            <person name="Young S."/>
            <person name="Adiconis X."/>
            <person name="Fan L."/>
            <person name="Levin J.Z."/>
            <person name="Mitchell T.K."/>
            <person name="Okubara P.A."/>
            <person name="Farman M.L."/>
            <person name="Kohn L.M."/>
            <person name="Birren B."/>
            <person name="Ma L.-J."/>
            <person name="Dean R.A."/>
        </authorList>
    </citation>
    <scope>NUCLEOTIDE SEQUENCE</scope>
    <source>
        <strain evidence="3">ATCC 64411 / 73-15</strain>
    </source>
</reference>
<keyword evidence="4" id="KW-1185">Reference proteome</keyword>
<evidence type="ECO:0000313" key="4">
    <source>
        <dbReference type="Proteomes" id="UP000011715"/>
    </source>
</evidence>
<evidence type="ECO:0000313" key="2">
    <source>
        <dbReference type="EMBL" id="KLU92431.1"/>
    </source>
</evidence>
<gene>
    <name evidence="2" type="ORF">MAPG_11377</name>
</gene>
<dbReference type="VEuPathDB" id="FungiDB:MAPG_11377"/>
<protein>
    <submittedName>
        <fullName evidence="2 3">Uncharacterized protein</fullName>
    </submittedName>
</protein>